<evidence type="ECO:0000259" key="1">
    <source>
        <dbReference type="Pfam" id="PF01073"/>
    </source>
</evidence>
<dbReference type="GO" id="GO:0004029">
    <property type="term" value="F:aldehyde dehydrogenase (NAD+) activity"/>
    <property type="evidence" value="ECO:0007669"/>
    <property type="project" value="TreeGrafter"/>
</dbReference>
<sequence length="343" mass="37071">MRVLVTGASGFLGSHVAEACLRAGDEVRALVRPTSDPGHLRTLPGVEIVHGDLGDTASLRAAAEGVDVVHHSAARVLDHGSRAQFWDTNVEGTRRLLEAARDGGARRFVFVSSPSAVMDGRDQVDVDESIPYPRRYLNLYSQTKAAAERLVLAADAPGFTTCALRPRAVWGPRDRHGFMPKLLGRLLAGRLPDLSGGRRVTAALCHCANAAHACVLAARADGVGGRAYFVTDAEPVDVWAFMAEVAEMFGAPPPRRRVPPVLRDALVEAVELAWRMPFLAHHHDPPLSRYSVALLTRSSTYDTAAARRDLGYRPLVDRSTGLEGLRSWVEEIGGPGVWTEGAR</sequence>
<dbReference type="EMBL" id="CP063196">
    <property type="protein sequence ID" value="UOE22245.1"/>
    <property type="molecule type" value="Genomic_DNA"/>
</dbReference>
<feature type="domain" description="3-beta hydroxysteroid dehydrogenase/isomerase" evidence="1">
    <location>
        <begin position="4"/>
        <end position="255"/>
    </location>
</feature>
<dbReference type="Proteomes" id="UP000265719">
    <property type="component" value="Chromosome"/>
</dbReference>
<dbReference type="InterPro" id="IPR051783">
    <property type="entry name" value="NAD(P)-dependent_oxidoreduct"/>
</dbReference>
<accession>A0AA97M2N1</accession>
<dbReference type="InterPro" id="IPR036291">
    <property type="entry name" value="NAD(P)-bd_dom_sf"/>
</dbReference>
<dbReference type="RefSeq" id="WP_068691876.1">
    <property type="nucleotide sequence ID" value="NZ_CP063196.1"/>
</dbReference>
<dbReference type="KEGG" id="thao:NI17_004925"/>
<name>A0AA97M2N1_9ACTN</name>
<dbReference type="AlphaFoldDB" id="A0AA97M2N1"/>
<proteinExistence type="predicted"/>
<organism evidence="2 3">
    <name type="scientific">Thermobifida halotolerans</name>
    <dbReference type="NCBI Taxonomy" id="483545"/>
    <lineage>
        <taxon>Bacteria</taxon>
        <taxon>Bacillati</taxon>
        <taxon>Actinomycetota</taxon>
        <taxon>Actinomycetes</taxon>
        <taxon>Streptosporangiales</taxon>
        <taxon>Nocardiopsidaceae</taxon>
        <taxon>Thermobifida</taxon>
    </lineage>
</organism>
<gene>
    <name evidence="2" type="ORF">NI17_004925</name>
</gene>
<dbReference type="GO" id="GO:0006694">
    <property type="term" value="P:steroid biosynthetic process"/>
    <property type="evidence" value="ECO:0007669"/>
    <property type="project" value="InterPro"/>
</dbReference>
<dbReference type="PANTHER" id="PTHR48079:SF6">
    <property type="entry name" value="NAD(P)-BINDING DOMAIN-CONTAINING PROTEIN-RELATED"/>
    <property type="match status" value="1"/>
</dbReference>
<dbReference type="GO" id="GO:0005737">
    <property type="term" value="C:cytoplasm"/>
    <property type="evidence" value="ECO:0007669"/>
    <property type="project" value="TreeGrafter"/>
</dbReference>
<dbReference type="InterPro" id="IPR002225">
    <property type="entry name" value="3Beta_OHSteriod_DH/Estase"/>
</dbReference>
<dbReference type="Pfam" id="PF01073">
    <property type="entry name" value="3Beta_HSD"/>
    <property type="match status" value="1"/>
</dbReference>
<dbReference type="Gene3D" id="3.40.50.720">
    <property type="entry name" value="NAD(P)-binding Rossmann-like Domain"/>
    <property type="match status" value="1"/>
</dbReference>
<evidence type="ECO:0000313" key="3">
    <source>
        <dbReference type="Proteomes" id="UP000265719"/>
    </source>
</evidence>
<dbReference type="GO" id="GO:0016616">
    <property type="term" value="F:oxidoreductase activity, acting on the CH-OH group of donors, NAD or NADP as acceptor"/>
    <property type="evidence" value="ECO:0007669"/>
    <property type="project" value="InterPro"/>
</dbReference>
<dbReference type="SUPFAM" id="SSF51735">
    <property type="entry name" value="NAD(P)-binding Rossmann-fold domains"/>
    <property type="match status" value="1"/>
</dbReference>
<protein>
    <submittedName>
        <fullName evidence="2">NAD-dependent epimerase/dehydratase family protein</fullName>
    </submittedName>
</protein>
<evidence type="ECO:0000313" key="2">
    <source>
        <dbReference type="EMBL" id="UOE22245.1"/>
    </source>
</evidence>
<reference evidence="2" key="1">
    <citation type="submission" date="2020-10" db="EMBL/GenBank/DDBJ databases">
        <title>De novo genome project of the cellulose decomposer Thermobifida halotolerans type strain.</title>
        <authorList>
            <person name="Nagy I."/>
            <person name="Horvath B."/>
            <person name="Kukolya J."/>
            <person name="Nagy I."/>
            <person name="Orsini M."/>
        </authorList>
    </citation>
    <scope>NUCLEOTIDE SEQUENCE</scope>
    <source>
        <strain evidence="2">DSM 44931</strain>
    </source>
</reference>
<keyword evidence="3" id="KW-1185">Reference proteome</keyword>
<dbReference type="PANTHER" id="PTHR48079">
    <property type="entry name" value="PROTEIN YEEZ"/>
    <property type="match status" value="1"/>
</dbReference>